<dbReference type="Gene3D" id="3.40.50.1820">
    <property type="entry name" value="alpha/beta hydrolase"/>
    <property type="match status" value="1"/>
</dbReference>
<dbReference type="Pfam" id="PF12697">
    <property type="entry name" value="Abhydrolase_6"/>
    <property type="match status" value="1"/>
</dbReference>
<dbReference type="PANTHER" id="PTHR43798:SF5">
    <property type="entry name" value="MONOACYLGLYCEROL LIPASE ABHD6"/>
    <property type="match status" value="1"/>
</dbReference>
<dbReference type="GO" id="GO:0016020">
    <property type="term" value="C:membrane"/>
    <property type="evidence" value="ECO:0007669"/>
    <property type="project" value="TreeGrafter"/>
</dbReference>
<keyword evidence="2" id="KW-0378">Hydrolase</keyword>
<organism evidence="2 3">
    <name type="scientific">Rhizobium tumorigenes</name>
    <dbReference type="NCBI Taxonomy" id="2041385"/>
    <lineage>
        <taxon>Bacteria</taxon>
        <taxon>Pseudomonadati</taxon>
        <taxon>Pseudomonadota</taxon>
        <taxon>Alphaproteobacteria</taxon>
        <taxon>Hyphomicrobiales</taxon>
        <taxon>Rhizobiaceae</taxon>
        <taxon>Rhizobium/Agrobacterium group</taxon>
        <taxon>Rhizobium</taxon>
    </lineage>
</organism>
<dbReference type="EMBL" id="CP117256">
    <property type="protein sequence ID" value="WFR97844.1"/>
    <property type="molecule type" value="Genomic_DNA"/>
</dbReference>
<keyword evidence="3" id="KW-1185">Reference proteome</keyword>
<dbReference type="PANTHER" id="PTHR43798">
    <property type="entry name" value="MONOACYLGLYCEROL LIPASE"/>
    <property type="match status" value="1"/>
</dbReference>
<geneLocation type="plasmid" evidence="2 3">
    <name>pRt1078</name>
</geneLocation>
<evidence type="ECO:0000313" key="3">
    <source>
        <dbReference type="Proteomes" id="UP000249499"/>
    </source>
</evidence>
<reference evidence="2 3" key="1">
    <citation type="journal article" date="2018" name="Sci. Rep.">
        <title>Rhizobium tumorigenes sp. nov., a novel plant tumorigenic bacterium isolated from cane gall tumors on thornless blackberry.</title>
        <authorList>
            <person name="Kuzmanovi N."/>
            <person name="Smalla K."/>
            <person name="Gronow S."/>
            <person name="PuBawska J."/>
        </authorList>
    </citation>
    <scope>NUCLEOTIDE SEQUENCE [LARGE SCALE GENOMIC DNA]</scope>
    <source>
        <strain evidence="2 3">1078</strain>
    </source>
</reference>
<accession>A0AAF1K901</accession>
<protein>
    <submittedName>
        <fullName evidence="2">Alpha/beta hydrolase</fullName>
    </submittedName>
</protein>
<reference evidence="3" key="2">
    <citation type="journal article" date="2023" name="MicrobiologyOpen">
        <title>Genomics of the tumorigenes clade of the family Rhizobiaceae and description of Rhizobium rhododendri sp. nov.</title>
        <authorList>
            <person name="Kuzmanovic N."/>
            <person name="diCenzo G.C."/>
            <person name="Bunk B."/>
            <person name="Sproeer C."/>
            <person name="Fruehling A."/>
            <person name="Neumann-Schaal M."/>
            <person name="Overmann J."/>
            <person name="Smalla K."/>
        </authorList>
    </citation>
    <scope>NUCLEOTIDE SEQUENCE [LARGE SCALE GENOMIC DNA]</scope>
    <source>
        <strain evidence="3">1078</strain>
        <plasmid evidence="3">pRt1078</plasmid>
    </source>
</reference>
<dbReference type="Proteomes" id="UP000249499">
    <property type="component" value="Plasmid pRt1078"/>
</dbReference>
<feature type="domain" description="AB hydrolase-1" evidence="1">
    <location>
        <begin position="25"/>
        <end position="255"/>
    </location>
</feature>
<proteinExistence type="predicted"/>
<dbReference type="PRINTS" id="PR00111">
    <property type="entry name" value="ABHYDROLASE"/>
</dbReference>
<evidence type="ECO:0000259" key="1">
    <source>
        <dbReference type="Pfam" id="PF12697"/>
    </source>
</evidence>
<dbReference type="InterPro" id="IPR050266">
    <property type="entry name" value="AB_hydrolase_sf"/>
</dbReference>
<dbReference type="RefSeq" id="WP_111217364.1">
    <property type="nucleotide sequence ID" value="NZ_CP117256.1"/>
</dbReference>
<evidence type="ECO:0000313" key="2">
    <source>
        <dbReference type="EMBL" id="WFR97844.1"/>
    </source>
</evidence>
<dbReference type="InterPro" id="IPR029058">
    <property type="entry name" value="AB_hydrolase_fold"/>
</dbReference>
<keyword evidence="2" id="KW-0614">Plasmid</keyword>
<name>A0AAF1K901_9HYPH</name>
<dbReference type="GO" id="GO:0047372">
    <property type="term" value="F:monoacylglycerol lipase activity"/>
    <property type="evidence" value="ECO:0007669"/>
    <property type="project" value="TreeGrafter"/>
</dbReference>
<dbReference type="GO" id="GO:0046464">
    <property type="term" value="P:acylglycerol catabolic process"/>
    <property type="evidence" value="ECO:0007669"/>
    <property type="project" value="TreeGrafter"/>
</dbReference>
<dbReference type="SUPFAM" id="SSF53474">
    <property type="entry name" value="alpha/beta-Hydrolases"/>
    <property type="match status" value="1"/>
</dbReference>
<dbReference type="InterPro" id="IPR000073">
    <property type="entry name" value="AB_hydrolase_1"/>
</dbReference>
<dbReference type="AlphaFoldDB" id="A0AAF1K901"/>
<sequence length="269" mass="29446">MPTIAIDGVCEVNFVRTGPRGGVPFLFVHGVGLDLTWWGAQVEDFGRDRDVVALDLPGHGLSGAMVRPLSFEVMTSVIERVIVELDGGPVHLVGISFGGMIAQTLALQRPDLVRSLTLVATLCTFPEPVRSALRERARVARSEGMSKIAQLSNERWFPPHFRERRPDLLDRATRSLLAQDPEFHASIWELIAGLDLEAQLPAISAPTLVIVGAEDINAPLSAGRLIADRIAGAELHEMIGLGHFPPFETAEPFNALLRDFLKRRAVDQI</sequence>
<dbReference type="KEGG" id="rtu:PR017_18200"/>
<gene>
    <name evidence="2" type="ORF">PR017_18200</name>
</gene>